<protein>
    <recommendedName>
        <fullName evidence="4">Transmembrane protein</fullName>
    </recommendedName>
</protein>
<organism evidence="2 3">
    <name type="scientific">Ficus carica</name>
    <name type="common">Common fig</name>
    <dbReference type="NCBI Taxonomy" id="3494"/>
    <lineage>
        <taxon>Eukaryota</taxon>
        <taxon>Viridiplantae</taxon>
        <taxon>Streptophyta</taxon>
        <taxon>Embryophyta</taxon>
        <taxon>Tracheophyta</taxon>
        <taxon>Spermatophyta</taxon>
        <taxon>Magnoliopsida</taxon>
        <taxon>eudicotyledons</taxon>
        <taxon>Gunneridae</taxon>
        <taxon>Pentapetalae</taxon>
        <taxon>rosids</taxon>
        <taxon>fabids</taxon>
        <taxon>Rosales</taxon>
        <taxon>Moraceae</taxon>
        <taxon>Ficeae</taxon>
        <taxon>Ficus</taxon>
    </lineage>
</organism>
<evidence type="ECO:0000256" key="1">
    <source>
        <dbReference type="SAM" id="Phobius"/>
    </source>
</evidence>
<keyword evidence="3" id="KW-1185">Reference proteome</keyword>
<reference evidence="2" key="1">
    <citation type="submission" date="2023-07" db="EMBL/GenBank/DDBJ databases">
        <title>draft genome sequence of fig (Ficus carica).</title>
        <authorList>
            <person name="Takahashi T."/>
            <person name="Nishimura K."/>
        </authorList>
    </citation>
    <scope>NUCLEOTIDE SEQUENCE</scope>
</reference>
<keyword evidence="1" id="KW-1133">Transmembrane helix</keyword>
<gene>
    <name evidence="2" type="ORF">TIFTF001_031769</name>
</gene>
<feature type="transmembrane region" description="Helical" evidence="1">
    <location>
        <begin position="31"/>
        <end position="49"/>
    </location>
</feature>
<dbReference type="Proteomes" id="UP001187192">
    <property type="component" value="Unassembled WGS sequence"/>
</dbReference>
<dbReference type="AlphaFoldDB" id="A0AA88DVQ8"/>
<keyword evidence="1" id="KW-0812">Transmembrane</keyword>
<accession>A0AA88DVQ8</accession>
<comment type="caution">
    <text evidence="2">The sequence shown here is derived from an EMBL/GenBank/DDBJ whole genome shotgun (WGS) entry which is preliminary data.</text>
</comment>
<evidence type="ECO:0008006" key="4">
    <source>
        <dbReference type="Google" id="ProtNLM"/>
    </source>
</evidence>
<evidence type="ECO:0000313" key="2">
    <source>
        <dbReference type="EMBL" id="GMN62679.1"/>
    </source>
</evidence>
<keyword evidence="1" id="KW-0472">Membrane</keyword>
<proteinExistence type="predicted"/>
<name>A0AA88DVQ8_FICCA</name>
<sequence length="126" mass="13876">MHANRVSPCPANSPRVVLYCSPLKFQISPPFVLVYLSLFLSSLSLFFPIRASASSLPFYSPFLTFYTRTSQGALVTRVPLIAKAGSHLRYRCSIQTKLASEPATNCKERIASACTFDCFFAAATLL</sequence>
<dbReference type="EMBL" id="BTGU01000133">
    <property type="protein sequence ID" value="GMN62679.1"/>
    <property type="molecule type" value="Genomic_DNA"/>
</dbReference>
<evidence type="ECO:0000313" key="3">
    <source>
        <dbReference type="Proteomes" id="UP001187192"/>
    </source>
</evidence>